<evidence type="ECO:0000256" key="1">
    <source>
        <dbReference type="SAM" id="MobiDB-lite"/>
    </source>
</evidence>
<dbReference type="GeneID" id="34518386"/>
<protein>
    <recommendedName>
        <fullName evidence="2">DH domain-containing protein</fullName>
    </recommendedName>
</protein>
<dbReference type="Pfam" id="PF00621">
    <property type="entry name" value="RhoGEF"/>
    <property type="match status" value="1"/>
</dbReference>
<feature type="compositionally biased region" description="Polar residues" evidence="1">
    <location>
        <begin position="1"/>
        <end position="11"/>
    </location>
</feature>
<feature type="region of interest" description="Disordered" evidence="1">
    <location>
        <begin position="698"/>
        <end position="721"/>
    </location>
</feature>
<dbReference type="PANTHER" id="PTHR12673:SF159">
    <property type="entry name" value="LD03170P"/>
    <property type="match status" value="1"/>
</dbReference>
<dbReference type="Gene3D" id="1.20.900.10">
    <property type="entry name" value="Dbl homology (DH) domain"/>
    <property type="match status" value="1"/>
</dbReference>
<dbReference type="InterPro" id="IPR000219">
    <property type="entry name" value="DH_dom"/>
</dbReference>
<evidence type="ECO:0000313" key="3">
    <source>
        <dbReference type="EMBL" id="CDK24983.1"/>
    </source>
</evidence>
<proteinExistence type="predicted"/>
<gene>
    <name evidence="3" type="ORF">KUCA_T00000950001</name>
</gene>
<dbReference type="EMBL" id="HG793125">
    <property type="protein sequence ID" value="CDK24983.1"/>
    <property type="molecule type" value="Genomic_DNA"/>
</dbReference>
<dbReference type="SUPFAM" id="SSF48065">
    <property type="entry name" value="DBL homology domain (DH-domain)"/>
    <property type="match status" value="1"/>
</dbReference>
<dbReference type="InterPro" id="IPR051092">
    <property type="entry name" value="FYVE_RhoGEF_PH"/>
</dbReference>
<dbReference type="GO" id="GO:0005085">
    <property type="term" value="F:guanyl-nucleotide exchange factor activity"/>
    <property type="evidence" value="ECO:0007669"/>
    <property type="project" value="InterPro"/>
</dbReference>
<dbReference type="Proteomes" id="UP000019384">
    <property type="component" value="Unassembled WGS sequence"/>
</dbReference>
<dbReference type="HOGENOM" id="CLU_375545_0_0_1"/>
<sequence>MDTTIGSSTSGHTDKANGRVGLQQGEDLENDNFNIKNVLNALSLTSSSNGSPDSANSFWSGSNKTCSVIDGDSAYPEASALARITTDKLTQSGEEEIQKLVSDLKSLSVTDSHSQSNLDLRPEAQQSAQNSGSPVDRLNASKTQPGYSPLSAGICHTQISANYKRHRIVQELYQTERVYLCSLKLLLEVYVKPISIEYLNAVPVMGFQAVLEKMIESHSILLWDIKTLCSRLSGTEFGISPASISSDYELYKRSEADDVTGKPVFISSFVEILEKSAIPVYIYVEYCSRHSRFVSFTQGINIAKYSEKLWSILKKDEYWNLGSKAQTSYNNMDLSFNSLVQKPLVRSGKYRLILESLRSAELSSQVCDPFVLERIETALSIIKQQLNQINQNLYKSINRAELVQRLLGLNTRNRAILSEHFQMPISSSGSGGVDYRIFGDPILCGSMDAIWIESKGTVMHQAMAMLLFKSHVLLANSSGDVKFIVPLSVCKILKGAPEFDSGGLTLLNSIMVPKHFKLVFERKYCIYEILLVSHSLLETEIWKYYMDLLIYHVNGSYKFDFSYSLLCSNTGFRPLIHTPVRMSPITLLEDRFDPKNVIHKNCYFSYVFLISILSNGSDSQEIPSSARLLRLNADDKHAIDVMLGPLRSREFPAPIRTLRRTNRRPDLGFLRSSPSWSSIRLPAALHKTSSTLTLSSASVMSQTSNGDQYSATSSRDPRRTLTRSQSLRDVFRNVFKRTK</sequence>
<dbReference type="STRING" id="1382522.W6MH65"/>
<feature type="region of interest" description="Disordered" evidence="1">
    <location>
        <begin position="112"/>
        <end position="142"/>
    </location>
</feature>
<dbReference type="RefSeq" id="XP_022456998.1">
    <property type="nucleotide sequence ID" value="XM_022605539.1"/>
</dbReference>
<evidence type="ECO:0000259" key="2">
    <source>
        <dbReference type="PROSITE" id="PS50010"/>
    </source>
</evidence>
<dbReference type="InterPro" id="IPR035899">
    <property type="entry name" value="DBL_dom_sf"/>
</dbReference>
<dbReference type="PANTHER" id="PTHR12673">
    <property type="entry name" value="FACIOGENITAL DYSPLASIA PROTEIN"/>
    <property type="match status" value="1"/>
</dbReference>
<accession>W6MH65</accession>
<dbReference type="AlphaFoldDB" id="W6MH65"/>
<keyword evidence="4" id="KW-1185">Reference proteome</keyword>
<dbReference type="OrthoDB" id="8059989at2759"/>
<organism evidence="3 4">
    <name type="scientific">Kuraishia capsulata CBS 1993</name>
    <dbReference type="NCBI Taxonomy" id="1382522"/>
    <lineage>
        <taxon>Eukaryota</taxon>
        <taxon>Fungi</taxon>
        <taxon>Dikarya</taxon>
        <taxon>Ascomycota</taxon>
        <taxon>Saccharomycotina</taxon>
        <taxon>Pichiomycetes</taxon>
        <taxon>Pichiales</taxon>
        <taxon>Pichiaceae</taxon>
        <taxon>Kuraishia</taxon>
    </lineage>
</organism>
<name>W6MH65_9ASCO</name>
<feature type="region of interest" description="Disordered" evidence="1">
    <location>
        <begin position="1"/>
        <end position="20"/>
    </location>
</feature>
<evidence type="ECO:0000313" key="4">
    <source>
        <dbReference type="Proteomes" id="UP000019384"/>
    </source>
</evidence>
<feature type="domain" description="DH" evidence="2">
    <location>
        <begin position="164"/>
        <end position="392"/>
    </location>
</feature>
<dbReference type="PROSITE" id="PS50010">
    <property type="entry name" value="DH_2"/>
    <property type="match status" value="1"/>
</dbReference>
<feature type="compositionally biased region" description="Polar residues" evidence="1">
    <location>
        <begin position="112"/>
        <end position="133"/>
    </location>
</feature>
<feature type="compositionally biased region" description="Polar residues" evidence="1">
    <location>
        <begin position="699"/>
        <end position="714"/>
    </location>
</feature>
<reference evidence="3" key="2">
    <citation type="submission" date="2014-02" db="EMBL/GenBank/DDBJ databases">
        <title>Complete DNA sequence of /Kuraishia capsulata/ illustrates novel genomic features among budding yeasts (/Saccharomycotina/).</title>
        <authorList>
            <person name="Morales L."/>
            <person name="Noel B."/>
            <person name="Porcel B."/>
            <person name="Marcet-Houben M."/>
            <person name="Hullo M-F."/>
            <person name="Sacerdot C."/>
            <person name="Tekaia F."/>
            <person name="Leh-Louis V."/>
            <person name="Despons L."/>
            <person name="Khanna V."/>
            <person name="Aury J-M."/>
            <person name="Barbe V."/>
            <person name="Couloux A."/>
            <person name="Labadie K."/>
            <person name="Pelletier E."/>
            <person name="Souciet J-L."/>
            <person name="Boekhout T."/>
            <person name="Gabaldon T."/>
            <person name="Wincker P."/>
            <person name="Dujon B."/>
        </authorList>
    </citation>
    <scope>NUCLEOTIDE SEQUENCE</scope>
    <source>
        <strain evidence="3">CBS 1993</strain>
    </source>
</reference>
<dbReference type="GO" id="GO:0005737">
    <property type="term" value="C:cytoplasm"/>
    <property type="evidence" value="ECO:0007669"/>
    <property type="project" value="TreeGrafter"/>
</dbReference>
<reference evidence="3" key="1">
    <citation type="submission" date="2013-12" db="EMBL/GenBank/DDBJ databases">
        <authorList>
            <person name="Genoscope - CEA"/>
        </authorList>
    </citation>
    <scope>NUCLEOTIDE SEQUENCE</scope>
    <source>
        <strain evidence="3">CBS 1993</strain>
    </source>
</reference>